<evidence type="ECO:0000256" key="1">
    <source>
        <dbReference type="SAM" id="MobiDB-lite"/>
    </source>
</evidence>
<sequence>MSSTFAKFDNDATARMTYDEDENDETTGDAINSINDYKGMSEVNCLIFFSALMDTAGLPELTPTLAPNAKIVAVGFNGTDLMGIVRTNGTALSVPYAFSPDDVQNVVQAVLS</sequence>
<evidence type="ECO:0000313" key="3">
    <source>
        <dbReference type="Proteomes" id="UP000268014"/>
    </source>
</evidence>
<reference evidence="4" key="1">
    <citation type="submission" date="2017-02" db="UniProtKB">
        <authorList>
            <consortium name="WormBaseParasite"/>
        </authorList>
    </citation>
    <scope>IDENTIFICATION</scope>
</reference>
<feature type="region of interest" description="Disordered" evidence="1">
    <location>
        <begin position="1"/>
        <end position="27"/>
    </location>
</feature>
<evidence type="ECO:0000313" key="4">
    <source>
        <dbReference type="WBParaSite" id="HPLM_0000380201-mRNA-1"/>
    </source>
</evidence>
<dbReference type="EMBL" id="UZAF01016147">
    <property type="protein sequence ID" value="VDO21706.1"/>
    <property type="molecule type" value="Genomic_DNA"/>
</dbReference>
<gene>
    <name evidence="2" type="ORF">HPLM_LOCUS3794</name>
</gene>
<organism evidence="4">
    <name type="scientific">Haemonchus placei</name>
    <name type="common">Barber's pole worm</name>
    <dbReference type="NCBI Taxonomy" id="6290"/>
    <lineage>
        <taxon>Eukaryota</taxon>
        <taxon>Metazoa</taxon>
        <taxon>Ecdysozoa</taxon>
        <taxon>Nematoda</taxon>
        <taxon>Chromadorea</taxon>
        <taxon>Rhabditida</taxon>
        <taxon>Rhabditina</taxon>
        <taxon>Rhabditomorpha</taxon>
        <taxon>Strongyloidea</taxon>
        <taxon>Trichostrongylidae</taxon>
        <taxon>Haemonchus</taxon>
    </lineage>
</organism>
<accession>A0A0N4W280</accession>
<name>A0A0N4W280_HAEPC</name>
<dbReference type="WBParaSite" id="HPLM_0000380201-mRNA-1">
    <property type="protein sequence ID" value="HPLM_0000380201-mRNA-1"/>
    <property type="gene ID" value="HPLM_0000380201"/>
</dbReference>
<reference evidence="2 3" key="2">
    <citation type="submission" date="2018-11" db="EMBL/GenBank/DDBJ databases">
        <authorList>
            <consortium name="Pathogen Informatics"/>
        </authorList>
    </citation>
    <scope>NUCLEOTIDE SEQUENCE [LARGE SCALE GENOMIC DNA]</scope>
    <source>
        <strain evidence="2 3">MHpl1</strain>
    </source>
</reference>
<protein>
    <submittedName>
        <fullName evidence="4">Carboxylesterase</fullName>
    </submittedName>
</protein>
<keyword evidence="3" id="KW-1185">Reference proteome</keyword>
<evidence type="ECO:0000313" key="2">
    <source>
        <dbReference type="EMBL" id="VDO21706.1"/>
    </source>
</evidence>
<dbReference type="AlphaFoldDB" id="A0A0N4W280"/>
<dbReference type="OrthoDB" id="5871855at2759"/>
<dbReference type="Proteomes" id="UP000268014">
    <property type="component" value="Unassembled WGS sequence"/>
</dbReference>
<dbReference type="STRING" id="6290.A0A0N4W280"/>
<proteinExistence type="predicted"/>